<comment type="caution">
    <text evidence="1">The sequence shown here is derived from an EMBL/GenBank/DDBJ whole genome shotgun (WGS) entry which is preliminary data.</text>
</comment>
<name>A0ABU9BXV6_9BURK</name>
<sequence length="222" mass="25023">MHTALCKDLFDSLASAGLQEGHVRRLLTRPAHLHFSLKFALGLVELEDKAREPMSVLELPKGGLAFRQAAEPLPFDYKDWQVYVRQRNGTVPEHMQCHFDTSRQSAFATAEFNEPLSPDISSIFLVETAHARIRPEQAHEMLHAVAPDTARRTKPLLTFEVLRYFWDEINNLNAAYVVINSAIKGVGYPVIFNSLSKGKRVTFVPGVPHQHAEYTGYYACCA</sequence>
<organism evidence="1 2">
    <name type="scientific">Ideonella lacteola</name>
    <dbReference type="NCBI Taxonomy" id="2984193"/>
    <lineage>
        <taxon>Bacteria</taxon>
        <taxon>Pseudomonadati</taxon>
        <taxon>Pseudomonadota</taxon>
        <taxon>Betaproteobacteria</taxon>
        <taxon>Burkholderiales</taxon>
        <taxon>Sphaerotilaceae</taxon>
        <taxon>Ideonella</taxon>
    </lineage>
</organism>
<gene>
    <name evidence="1" type="ORF">AACH06_28090</name>
</gene>
<reference evidence="1 2" key="1">
    <citation type="submission" date="2024-04" db="EMBL/GenBank/DDBJ databases">
        <title>Novel species of the genus Ideonella isolated from streams.</title>
        <authorList>
            <person name="Lu H."/>
        </authorList>
    </citation>
    <scope>NUCLEOTIDE SEQUENCE [LARGE SCALE GENOMIC DNA]</scope>
    <source>
        <strain evidence="1 2">DXS29W</strain>
    </source>
</reference>
<dbReference type="Proteomes" id="UP001371218">
    <property type="component" value="Unassembled WGS sequence"/>
</dbReference>
<dbReference type="RefSeq" id="WP_341429126.1">
    <property type="nucleotide sequence ID" value="NZ_JBBUTG010000033.1"/>
</dbReference>
<evidence type="ECO:0008006" key="3">
    <source>
        <dbReference type="Google" id="ProtNLM"/>
    </source>
</evidence>
<evidence type="ECO:0000313" key="2">
    <source>
        <dbReference type="Proteomes" id="UP001371218"/>
    </source>
</evidence>
<keyword evidence="2" id="KW-1185">Reference proteome</keyword>
<dbReference type="EMBL" id="JBBUTG010000033">
    <property type="protein sequence ID" value="MEK8034696.1"/>
    <property type="molecule type" value="Genomic_DNA"/>
</dbReference>
<evidence type="ECO:0000313" key="1">
    <source>
        <dbReference type="EMBL" id="MEK8034696.1"/>
    </source>
</evidence>
<proteinExistence type="predicted"/>
<accession>A0ABU9BXV6</accession>
<protein>
    <recommendedName>
        <fullName evidence="3">Transposase</fullName>
    </recommendedName>
</protein>